<keyword evidence="13" id="KW-1185">Reference proteome</keyword>
<sequence length="557" mass="63530">MLSQLDIKNFAIIEEIQMTFNNKMSTLIGETGAGKSIIIDALSLLLGQRASSEMVRSQASEAVITGLFELDRNHDKIQHLLDNYNIELDDSQLVIQRRLSQKGRNIIRVNGELTTVSLLKQLSPFLVNIHGQHDQQILMNQMAHLSLLDDYAKEKLNKVKKNYTEAFETYQNLSRKLEKITDNAQQVAQQVDILNFQINEIDEVEINFETDQKLEEELERLSNFQSISDKIYQLLAYFESDDQGLASMMNAVKAESDNLTVYGTEFKNLAQTVNDAYYSIDDANHQLHTISDNFDFDEDHYQYISDRVTQLVTLQKKYGPTLKDVLSFRDSAQKQLDELFFSQDDIEAIKQQRESVLRDVKKYAAQLTDIRSKQAKLLEQEVKQQLKDLYMDKAQFEIRFRLNKEFDKNGQDNAMFYISSNTGENLQPLHKVASGGEQSRVILALKTIFSRADQVSTVIFDEIDTGVSGRVATAIGQKMRQIAQNQQVLVITHSPQIASLSDYRYLIEKQVLDNRTKTVINKLNLDDSIEAIAKMIAGDSVTNPALENAKELLGLTQ</sequence>
<keyword evidence="4" id="KW-0547">Nucleotide-binding</keyword>
<evidence type="ECO:0000256" key="1">
    <source>
        <dbReference type="ARBA" id="ARBA00003618"/>
    </source>
</evidence>
<evidence type="ECO:0000256" key="10">
    <source>
        <dbReference type="SAM" id="Coils"/>
    </source>
</evidence>
<gene>
    <name evidence="12" type="ORF">FC86_GL000959</name>
</gene>
<evidence type="ECO:0000313" key="12">
    <source>
        <dbReference type="EMBL" id="KRN03847.1"/>
    </source>
</evidence>
<dbReference type="InterPro" id="IPR003395">
    <property type="entry name" value="RecF/RecN/SMC_N"/>
</dbReference>
<protein>
    <recommendedName>
        <fullName evidence="3 9">DNA repair protein RecN</fullName>
    </recommendedName>
    <alternativeName>
        <fullName evidence="8 9">Recombination protein N</fullName>
    </alternativeName>
</protein>
<evidence type="ECO:0000313" key="13">
    <source>
        <dbReference type="Proteomes" id="UP000051378"/>
    </source>
</evidence>
<dbReference type="NCBIfam" id="TIGR00634">
    <property type="entry name" value="recN"/>
    <property type="match status" value="1"/>
</dbReference>
<evidence type="ECO:0000256" key="7">
    <source>
        <dbReference type="ARBA" id="ARBA00023204"/>
    </source>
</evidence>
<dbReference type="CDD" id="cd03241">
    <property type="entry name" value="ABC_RecN"/>
    <property type="match status" value="2"/>
</dbReference>
<keyword evidence="6" id="KW-0067">ATP-binding</keyword>
<evidence type="ECO:0000256" key="2">
    <source>
        <dbReference type="ARBA" id="ARBA00009441"/>
    </source>
</evidence>
<keyword evidence="7 9" id="KW-0234">DNA repair</keyword>
<dbReference type="RefSeq" id="WP_056975158.1">
    <property type="nucleotide sequence ID" value="NZ_AYZL01000020.1"/>
</dbReference>
<evidence type="ECO:0000256" key="6">
    <source>
        <dbReference type="ARBA" id="ARBA00022840"/>
    </source>
</evidence>
<dbReference type="STRING" id="1423744.FC86_GL000959"/>
<dbReference type="AlphaFoldDB" id="A0A0R2DSH4"/>
<feature type="domain" description="RecF/RecN/SMC N-terminal" evidence="11">
    <location>
        <begin position="1"/>
        <end position="504"/>
    </location>
</feature>
<comment type="function">
    <text evidence="1 9">May be involved in recombinational repair of damaged DNA.</text>
</comment>
<dbReference type="FunFam" id="3.40.50.300:FF:000319">
    <property type="entry name" value="DNA repair protein RecN"/>
    <property type="match status" value="1"/>
</dbReference>
<dbReference type="Pfam" id="PF02463">
    <property type="entry name" value="SMC_N"/>
    <property type="match status" value="1"/>
</dbReference>
<dbReference type="GO" id="GO:0006281">
    <property type="term" value="P:DNA repair"/>
    <property type="evidence" value="ECO:0007669"/>
    <property type="project" value="UniProtKB-KW"/>
</dbReference>
<evidence type="ECO:0000259" key="11">
    <source>
        <dbReference type="Pfam" id="PF02463"/>
    </source>
</evidence>
<evidence type="ECO:0000256" key="9">
    <source>
        <dbReference type="PIRNR" id="PIRNR003128"/>
    </source>
</evidence>
<dbReference type="FunFam" id="3.40.50.300:FF:000356">
    <property type="entry name" value="DNA repair protein RecN"/>
    <property type="match status" value="1"/>
</dbReference>
<dbReference type="PATRIC" id="fig|1423744.4.peg.985"/>
<dbReference type="GO" id="GO:0005524">
    <property type="term" value="F:ATP binding"/>
    <property type="evidence" value="ECO:0007669"/>
    <property type="project" value="UniProtKB-KW"/>
</dbReference>
<dbReference type="InterPro" id="IPR027417">
    <property type="entry name" value="P-loop_NTPase"/>
</dbReference>
<dbReference type="EMBL" id="AYZL01000020">
    <property type="protein sequence ID" value="KRN03847.1"/>
    <property type="molecule type" value="Genomic_DNA"/>
</dbReference>
<accession>A0A0R2DSH4</accession>
<reference evidence="12 13" key="1">
    <citation type="journal article" date="2015" name="Genome Announc.">
        <title>Expanding the biotechnology potential of lactobacilli through comparative genomics of 213 strains and associated genera.</title>
        <authorList>
            <person name="Sun Z."/>
            <person name="Harris H.M."/>
            <person name="McCann A."/>
            <person name="Guo C."/>
            <person name="Argimon S."/>
            <person name="Zhang W."/>
            <person name="Yang X."/>
            <person name="Jeffery I.B."/>
            <person name="Cooney J.C."/>
            <person name="Kagawa T.F."/>
            <person name="Liu W."/>
            <person name="Song Y."/>
            <person name="Salvetti E."/>
            <person name="Wrobel A."/>
            <person name="Rasinkangas P."/>
            <person name="Parkhill J."/>
            <person name="Rea M.C."/>
            <person name="O'Sullivan O."/>
            <person name="Ritari J."/>
            <person name="Douillard F.P."/>
            <person name="Paul Ross R."/>
            <person name="Yang R."/>
            <person name="Briner A.E."/>
            <person name="Felis G.E."/>
            <person name="de Vos W.M."/>
            <person name="Barrangou R."/>
            <person name="Klaenhammer T.R."/>
            <person name="Caufield P.W."/>
            <person name="Cui Y."/>
            <person name="Zhang H."/>
            <person name="O'Toole P.W."/>
        </authorList>
    </citation>
    <scope>NUCLEOTIDE SEQUENCE [LARGE SCALE GENOMIC DNA]</scope>
    <source>
        <strain evidence="12 13">DSM 23037</strain>
    </source>
</reference>
<comment type="caution">
    <text evidence="12">The sequence shown here is derived from an EMBL/GenBank/DDBJ whole genome shotgun (WGS) entry which is preliminary data.</text>
</comment>
<keyword evidence="10" id="KW-0175">Coiled coil</keyword>
<evidence type="ECO:0000256" key="8">
    <source>
        <dbReference type="ARBA" id="ARBA00033408"/>
    </source>
</evidence>
<evidence type="ECO:0000256" key="3">
    <source>
        <dbReference type="ARBA" id="ARBA00021315"/>
    </source>
</evidence>
<organism evidence="12 13">
    <name type="scientific">Holzapfeliella floricola DSM 23037 = JCM 16512</name>
    <dbReference type="NCBI Taxonomy" id="1423744"/>
    <lineage>
        <taxon>Bacteria</taxon>
        <taxon>Bacillati</taxon>
        <taxon>Bacillota</taxon>
        <taxon>Bacilli</taxon>
        <taxon>Lactobacillales</taxon>
        <taxon>Lactobacillaceae</taxon>
        <taxon>Holzapfeliella</taxon>
    </lineage>
</organism>
<dbReference type="GO" id="GO:0009432">
    <property type="term" value="P:SOS response"/>
    <property type="evidence" value="ECO:0007669"/>
    <property type="project" value="TreeGrafter"/>
</dbReference>
<evidence type="ECO:0000256" key="5">
    <source>
        <dbReference type="ARBA" id="ARBA00022763"/>
    </source>
</evidence>
<dbReference type="SUPFAM" id="SSF52540">
    <property type="entry name" value="P-loop containing nucleoside triphosphate hydrolases"/>
    <property type="match status" value="1"/>
</dbReference>
<dbReference type="Gene3D" id="3.40.50.300">
    <property type="entry name" value="P-loop containing nucleotide triphosphate hydrolases"/>
    <property type="match status" value="2"/>
</dbReference>
<dbReference type="Proteomes" id="UP000051378">
    <property type="component" value="Unassembled WGS sequence"/>
</dbReference>
<dbReference type="PANTHER" id="PTHR11059:SF0">
    <property type="entry name" value="DNA REPAIR PROTEIN RECN"/>
    <property type="match status" value="1"/>
</dbReference>
<dbReference type="GO" id="GO:0043590">
    <property type="term" value="C:bacterial nucleoid"/>
    <property type="evidence" value="ECO:0007669"/>
    <property type="project" value="TreeGrafter"/>
</dbReference>
<evidence type="ECO:0000256" key="4">
    <source>
        <dbReference type="ARBA" id="ARBA00022741"/>
    </source>
</evidence>
<name>A0A0R2DSH4_9LACO</name>
<comment type="similarity">
    <text evidence="2 9">Belongs to the RecN family.</text>
</comment>
<dbReference type="OrthoDB" id="9806954at2"/>
<dbReference type="GO" id="GO:0006310">
    <property type="term" value="P:DNA recombination"/>
    <property type="evidence" value="ECO:0007669"/>
    <property type="project" value="InterPro"/>
</dbReference>
<dbReference type="InterPro" id="IPR004604">
    <property type="entry name" value="DNA_recomb/repair_RecN"/>
</dbReference>
<feature type="coiled-coil region" evidence="10">
    <location>
        <begin position="153"/>
        <end position="190"/>
    </location>
</feature>
<keyword evidence="5 9" id="KW-0227">DNA damage</keyword>
<proteinExistence type="inferred from homology"/>
<dbReference type="PIRSF" id="PIRSF003128">
    <property type="entry name" value="RecN"/>
    <property type="match status" value="1"/>
</dbReference>
<dbReference type="PANTHER" id="PTHR11059">
    <property type="entry name" value="DNA REPAIR PROTEIN RECN"/>
    <property type="match status" value="1"/>
</dbReference>